<protein>
    <recommendedName>
        <fullName evidence="5">Apple domain-containing protein</fullName>
    </recommendedName>
</protein>
<dbReference type="AlphaFoldDB" id="A0A4U0X1T5"/>
<dbReference type="EMBL" id="NAJQ01000406">
    <property type="protein sequence ID" value="TKA70220.1"/>
    <property type="molecule type" value="Genomic_DNA"/>
</dbReference>
<proteinExistence type="predicted"/>
<dbReference type="Proteomes" id="UP000309340">
    <property type="component" value="Unassembled WGS sequence"/>
</dbReference>
<reference evidence="3 4" key="1">
    <citation type="submission" date="2017-03" db="EMBL/GenBank/DDBJ databases">
        <title>Genomes of endolithic fungi from Antarctica.</title>
        <authorList>
            <person name="Coleine C."/>
            <person name="Masonjones S."/>
            <person name="Stajich J.E."/>
        </authorList>
    </citation>
    <scope>NUCLEOTIDE SEQUENCE [LARGE SCALE GENOMIC DNA]</scope>
    <source>
        <strain evidence="3 4">CCFEE 5184</strain>
    </source>
</reference>
<keyword evidence="4" id="KW-1185">Reference proteome</keyword>
<name>A0A4U0X1T5_9PEZI</name>
<feature type="chain" id="PRO_5020439406" description="Apple domain-containing protein" evidence="2">
    <location>
        <begin position="18"/>
        <end position="459"/>
    </location>
</feature>
<gene>
    <name evidence="3" type="ORF">B0A55_08453</name>
</gene>
<accession>A0A4U0X1T5</accession>
<sequence>MRSNLLVAVAIARLAVAAPAPAPQQFDFAAVLEAPSPSVTGPPLTVVANATSTFSVDTASIAASVSAEVTTVATASITGASASAASTEEPSSTGLEKRGWGSTSTTAKSSSSSSQKASTSSTVQSTVSSSSALPTTSSTSTTSQQSSTSTTSSQTACPTTPEAGTYCGFINPEDPCAPQPDGYGPKVTPDTVAAFEAYPEFHADALSAITPASYVQVFRDLNASTSANSYITYKDLTSYSVSDCANFCDTTDLCTAFNIYVERDPSINPTANGDASNSTGQYCPNPSSITNYKCSLWGSSIDATSATNFGDYRESFQVVIAASNGYDKTNTTTPATLPGYEQPSNCTGAISAGGSYCLGSRFFPGPYNPSVCGIYAQAQTATNKAAAKNNGAKAYVPSNMFNAYMVKVNSVAQGTYCSLFNTVLSDSWAAFEGGWSGQNFFGVESSWTYALSEQDSGKL</sequence>
<feature type="compositionally biased region" description="Low complexity" evidence="1">
    <location>
        <begin position="102"/>
        <end position="158"/>
    </location>
</feature>
<feature type="compositionally biased region" description="Low complexity" evidence="1">
    <location>
        <begin position="79"/>
        <end position="94"/>
    </location>
</feature>
<evidence type="ECO:0000313" key="3">
    <source>
        <dbReference type="EMBL" id="TKA70220.1"/>
    </source>
</evidence>
<evidence type="ECO:0008006" key="5">
    <source>
        <dbReference type="Google" id="ProtNLM"/>
    </source>
</evidence>
<organism evidence="3 4">
    <name type="scientific">Friedmanniomyces simplex</name>
    <dbReference type="NCBI Taxonomy" id="329884"/>
    <lineage>
        <taxon>Eukaryota</taxon>
        <taxon>Fungi</taxon>
        <taxon>Dikarya</taxon>
        <taxon>Ascomycota</taxon>
        <taxon>Pezizomycotina</taxon>
        <taxon>Dothideomycetes</taxon>
        <taxon>Dothideomycetidae</taxon>
        <taxon>Mycosphaerellales</taxon>
        <taxon>Teratosphaeriaceae</taxon>
        <taxon>Friedmanniomyces</taxon>
    </lineage>
</organism>
<evidence type="ECO:0000256" key="2">
    <source>
        <dbReference type="SAM" id="SignalP"/>
    </source>
</evidence>
<dbReference type="PANTHER" id="PTHR36578:SF1">
    <property type="entry name" value="APPLE DOMAIN-CONTAINING PROTEIN"/>
    <property type="match status" value="1"/>
</dbReference>
<keyword evidence="2" id="KW-0732">Signal</keyword>
<dbReference type="OrthoDB" id="271448at2759"/>
<feature type="signal peptide" evidence="2">
    <location>
        <begin position="1"/>
        <end position="17"/>
    </location>
</feature>
<feature type="region of interest" description="Disordered" evidence="1">
    <location>
        <begin position="79"/>
        <end position="158"/>
    </location>
</feature>
<dbReference type="PANTHER" id="PTHR36578">
    <property type="entry name" value="CHROMOSOME 15, WHOLE GENOME SHOTGUN SEQUENCE"/>
    <property type="match status" value="1"/>
</dbReference>
<evidence type="ECO:0000256" key="1">
    <source>
        <dbReference type="SAM" id="MobiDB-lite"/>
    </source>
</evidence>
<evidence type="ECO:0000313" key="4">
    <source>
        <dbReference type="Proteomes" id="UP000309340"/>
    </source>
</evidence>
<dbReference type="STRING" id="329884.A0A4U0X1T5"/>
<comment type="caution">
    <text evidence="3">The sequence shown here is derived from an EMBL/GenBank/DDBJ whole genome shotgun (WGS) entry which is preliminary data.</text>
</comment>